<dbReference type="InterPro" id="IPR002402">
    <property type="entry name" value="Cyt_P450_E_grp-II"/>
</dbReference>
<keyword evidence="11 14" id="KW-0472">Membrane</keyword>
<evidence type="ECO:0000256" key="10">
    <source>
        <dbReference type="ARBA" id="ARBA00023033"/>
    </source>
</evidence>
<proteinExistence type="inferred from homology"/>
<dbReference type="eggNOG" id="KOG0157">
    <property type="taxonomic scope" value="Eukaryota"/>
</dbReference>
<dbReference type="GO" id="GO:0005506">
    <property type="term" value="F:iron ion binding"/>
    <property type="evidence" value="ECO:0007669"/>
    <property type="project" value="InterPro"/>
</dbReference>
<dbReference type="PANTHER" id="PTHR24287">
    <property type="entry name" value="P450, PUTATIVE (EUROFUNG)-RELATED"/>
    <property type="match status" value="1"/>
</dbReference>
<keyword evidence="8 13" id="KW-0560">Oxidoreductase</keyword>
<evidence type="ECO:0000256" key="11">
    <source>
        <dbReference type="ARBA" id="ARBA00023136"/>
    </source>
</evidence>
<dbReference type="EMBL" id="JMSE01000118">
    <property type="protein sequence ID" value="KDN71804.1"/>
    <property type="molecule type" value="Genomic_DNA"/>
</dbReference>
<dbReference type="SUPFAM" id="SSF48264">
    <property type="entry name" value="Cytochrome P450"/>
    <property type="match status" value="1"/>
</dbReference>
<feature type="transmembrane region" description="Helical" evidence="14">
    <location>
        <begin position="6"/>
        <end position="23"/>
    </location>
</feature>
<dbReference type="PRINTS" id="PR00464">
    <property type="entry name" value="EP450II"/>
</dbReference>
<dbReference type="PROSITE" id="PS00086">
    <property type="entry name" value="CYTOCHROME_P450"/>
    <property type="match status" value="1"/>
</dbReference>
<feature type="binding site" description="axial binding residue" evidence="12">
    <location>
        <position position="462"/>
    </location>
    <ligand>
        <name>heme</name>
        <dbReference type="ChEBI" id="CHEBI:30413"/>
    </ligand>
    <ligandPart>
        <name>Fe</name>
        <dbReference type="ChEBI" id="CHEBI:18248"/>
    </ligandPart>
</feature>
<keyword evidence="5 14" id="KW-0812">Transmembrane</keyword>
<keyword evidence="4 12" id="KW-0349">Heme</keyword>
<evidence type="ECO:0000256" key="5">
    <source>
        <dbReference type="ARBA" id="ARBA00022692"/>
    </source>
</evidence>
<dbReference type="AlphaFoldDB" id="A0A066XVU5"/>
<evidence type="ECO:0000256" key="9">
    <source>
        <dbReference type="ARBA" id="ARBA00023004"/>
    </source>
</evidence>
<evidence type="ECO:0000256" key="3">
    <source>
        <dbReference type="ARBA" id="ARBA00010617"/>
    </source>
</evidence>
<dbReference type="InterPro" id="IPR017972">
    <property type="entry name" value="Cyt_P450_CS"/>
</dbReference>
<dbReference type="GO" id="GO:0020037">
    <property type="term" value="F:heme binding"/>
    <property type="evidence" value="ECO:0007669"/>
    <property type="project" value="InterPro"/>
</dbReference>
<evidence type="ECO:0000256" key="2">
    <source>
        <dbReference type="ARBA" id="ARBA00004167"/>
    </source>
</evidence>
<dbReference type="CDD" id="cd11063">
    <property type="entry name" value="CYP52"/>
    <property type="match status" value="1"/>
</dbReference>
<comment type="subcellular location">
    <subcellularLocation>
        <location evidence="2">Membrane</location>
        <topology evidence="2">Single-pass membrane protein</topology>
    </subcellularLocation>
</comment>
<evidence type="ECO:0000256" key="4">
    <source>
        <dbReference type="ARBA" id="ARBA00022617"/>
    </source>
</evidence>
<evidence type="ECO:0000256" key="7">
    <source>
        <dbReference type="ARBA" id="ARBA00022989"/>
    </source>
</evidence>
<dbReference type="GO" id="GO:0016020">
    <property type="term" value="C:membrane"/>
    <property type="evidence" value="ECO:0007669"/>
    <property type="project" value="UniProtKB-SubCell"/>
</dbReference>
<dbReference type="Gene3D" id="1.10.630.10">
    <property type="entry name" value="Cytochrome P450"/>
    <property type="match status" value="1"/>
</dbReference>
<evidence type="ECO:0000313" key="15">
    <source>
        <dbReference type="EMBL" id="KDN71804.1"/>
    </source>
</evidence>
<organism evidence="15 16">
    <name type="scientific">Colletotrichum sublineola</name>
    <name type="common">Sorghum anthracnose fungus</name>
    <dbReference type="NCBI Taxonomy" id="1173701"/>
    <lineage>
        <taxon>Eukaryota</taxon>
        <taxon>Fungi</taxon>
        <taxon>Dikarya</taxon>
        <taxon>Ascomycota</taxon>
        <taxon>Pezizomycotina</taxon>
        <taxon>Sordariomycetes</taxon>
        <taxon>Hypocreomycetidae</taxon>
        <taxon>Glomerellales</taxon>
        <taxon>Glomerellaceae</taxon>
        <taxon>Colletotrichum</taxon>
        <taxon>Colletotrichum graminicola species complex</taxon>
    </lineage>
</organism>
<dbReference type="PRINTS" id="PR00385">
    <property type="entry name" value="P450"/>
</dbReference>
<dbReference type="Proteomes" id="UP000027238">
    <property type="component" value="Unassembled WGS sequence"/>
</dbReference>
<evidence type="ECO:0000313" key="16">
    <source>
        <dbReference type="Proteomes" id="UP000027238"/>
    </source>
</evidence>
<evidence type="ECO:0000256" key="12">
    <source>
        <dbReference type="PIRSR" id="PIRSR602402-1"/>
    </source>
</evidence>
<dbReference type="STRING" id="1173701.A0A066XVU5"/>
<dbReference type="OMA" id="AKNPRIW"/>
<keyword evidence="7 14" id="KW-1133">Transmembrane helix</keyword>
<dbReference type="PANTHER" id="PTHR24287:SF17">
    <property type="entry name" value="P450, PUTATIVE (EUROFUNG)-RELATED"/>
    <property type="match status" value="1"/>
</dbReference>
<dbReference type="Pfam" id="PF00067">
    <property type="entry name" value="p450"/>
    <property type="match status" value="1"/>
</dbReference>
<comment type="similarity">
    <text evidence="3 13">Belongs to the cytochrome P450 family.</text>
</comment>
<dbReference type="InterPro" id="IPR036396">
    <property type="entry name" value="Cyt_P450_sf"/>
</dbReference>
<reference evidence="16" key="1">
    <citation type="journal article" date="2014" name="Genome Announc.">
        <title>Draft genome sequence of Colletotrichum sublineola, a destructive pathogen of cultivated sorghum.</title>
        <authorList>
            <person name="Baroncelli R."/>
            <person name="Sanz-Martin J.M."/>
            <person name="Rech G.E."/>
            <person name="Sukno S.A."/>
            <person name="Thon M.R."/>
        </authorList>
    </citation>
    <scope>NUCLEOTIDE SEQUENCE [LARGE SCALE GENOMIC DNA]</scope>
    <source>
        <strain evidence="16">TX430BB</strain>
    </source>
</reference>
<keyword evidence="16" id="KW-1185">Reference proteome</keyword>
<dbReference type="InterPro" id="IPR002974">
    <property type="entry name" value="Cyt_P450_E_CYP52_ascomycetes"/>
</dbReference>
<evidence type="ECO:0000256" key="14">
    <source>
        <dbReference type="SAM" id="Phobius"/>
    </source>
</evidence>
<dbReference type="GO" id="GO:0016712">
    <property type="term" value="F:oxidoreductase activity, acting on paired donors, with incorporation or reduction of molecular oxygen, reduced flavin or flavoprotein as one donor, and incorporation of one atom of oxygen"/>
    <property type="evidence" value="ECO:0007669"/>
    <property type="project" value="InterPro"/>
</dbReference>
<accession>A0A066XVU5</accession>
<evidence type="ECO:0000256" key="1">
    <source>
        <dbReference type="ARBA" id="ARBA00001971"/>
    </source>
</evidence>
<name>A0A066XVU5_COLSU</name>
<evidence type="ECO:0000256" key="6">
    <source>
        <dbReference type="ARBA" id="ARBA00022723"/>
    </source>
</evidence>
<dbReference type="HOGENOM" id="CLU_001570_27_0_1"/>
<keyword evidence="10 13" id="KW-0503">Monooxygenase</keyword>
<protein>
    <submittedName>
        <fullName evidence="15">Putative cytochrome P450</fullName>
    </submittedName>
</protein>
<keyword evidence="6 12" id="KW-0479">Metal-binding</keyword>
<comment type="caution">
    <text evidence="15">The sequence shown here is derived from an EMBL/GenBank/DDBJ whole genome shotgun (WGS) entry which is preliminary data.</text>
</comment>
<sequence length="517" mass="58814">MASLSPRAVIVYLLSIFSVYIIISKIRAHYRGRQFSRQHGCLPPPKAPLRDPIMGIDNTLSNMRAFREHRSLKHFEDRFYSISETYSSKLLFGAPIITTMDPENIRAILSTHFNDYAIAPFRQPALGHLLGDGIFVVDGEKWQSSRALLRPNFARDQVADLDMLEVHVQELFKLLPRDGVTPVDLQKHFFSFTLDSATEFLFGQSVHSQRRHLNTQQDTDSLEAQFETAFAIAQAEAMNVISLGPLAKFARIKSRKQVDIVFRYVDQFVERAIMFRKSYDEAGEENIAEGRKSKYIFLQELAKQTTDRTRLRYELLNVLLAGRDTTGSLLGNLFFMLAKKPDVWSKLSREVDGLNGELPSYSALKDMPYLRACLRESLRLYPIVPANTRIAITDTVLPRGGGPDGKSPVYVAKGTAAGWSVWALHRRKDIYGPDADQFRPERWENLRVTWEYLPFNGGPRICLGQQYALTEASYLTVRILQEFSKIEGLDHGDWEEQVAATACNRLGCRVLLTPRTS</sequence>
<dbReference type="InterPro" id="IPR001128">
    <property type="entry name" value="Cyt_P450"/>
</dbReference>
<comment type="cofactor">
    <cofactor evidence="1 12">
        <name>heme</name>
        <dbReference type="ChEBI" id="CHEBI:30413"/>
    </cofactor>
</comment>
<gene>
    <name evidence="15" type="ORF">CSUB01_12259</name>
</gene>
<evidence type="ECO:0000256" key="8">
    <source>
        <dbReference type="ARBA" id="ARBA00023002"/>
    </source>
</evidence>
<dbReference type="OrthoDB" id="1470350at2759"/>
<dbReference type="InterPro" id="IPR047146">
    <property type="entry name" value="Cyt_P450_E_CYP52_fungi"/>
</dbReference>
<keyword evidence="9 12" id="KW-0408">Iron</keyword>
<evidence type="ECO:0000256" key="13">
    <source>
        <dbReference type="RuleBase" id="RU000461"/>
    </source>
</evidence>
<dbReference type="PRINTS" id="PR01239">
    <property type="entry name" value="EP450IICYP52"/>
</dbReference>